<dbReference type="PROSITE" id="PS51257">
    <property type="entry name" value="PROKAR_LIPOPROTEIN"/>
    <property type="match status" value="1"/>
</dbReference>
<name>A0A0L6JNI4_9FIRM</name>
<proteinExistence type="predicted"/>
<evidence type="ECO:0000313" key="2">
    <source>
        <dbReference type="Proteomes" id="UP000036923"/>
    </source>
</evidence>
<reference evidence="2" key="1">
    <citation type="submission" date="2015-07" db="EMBL/GenBank/DDBJ databases">
        <title>Near-Complete Genome Sequence of the Cellulolytic Bacterium Bacteroides (Pseudobacteroides) cellulosolvens ATCC 35603.</title>
        <authorList>
            <person name="Dassa B."/>
            <person name="Utturkar S.M."/>
            <person name="Klingeman D.M."/>
            <person name="Hurt R.A."/>
            <person name="Keller M."/>
            <person name="Xu J."/>
            <person name="Reddy Y.H.K."/>
            <person name="Borovok I."/>
            <person name="Grinberg I.R."/>
            <person name="Lamed R."/>
            <person name="Zhivin O."/>
            <person name="Bayer E.A."/>
            <person name="Brown S.D."/>
        </authorList>
    </citation>
    <scope>NUCLEOTIDE SEQUENCE [LARGE SCALE GENOMIC DNA]</scope>
    <source>
        <strain evidence="2">DSM 2933</strain>
    </source>
</reference>
<dbReference type="Proteomes" id="UP000036923">
    <property type="component" value="Unassembled WGS sequence"/>
</dbReference>
<dbReference type="EMBL" id="LGTC01000001">
    <property type="protein sequence ID" value="KNY27381.1"/>
    <property type="molecule type" value="Genomic_DNA"/>
</dbReference>
<evidence type="ECO:0000313" key="1">
    <source>
        <dbReference type="EMBL" id="KNY27381.1"/>
    </source>
</evidence>
<protein>
    <submittedName>
        <fullName evidence="1">Uncharacterized protein</fullName>
    </submittedName>
</protein>
<organism evidence="1 2">
    <name type="scientific">Pseudobacteroides cellulosolvens ATCC 35603 = DSM 2933</name>
    <dbReference type="NCBI Taxonomy" id="398512"/>
    <lineage>
        <taxon>Bacteria</taxon>
        <taxon>Bacillati</taxon>
        <taxon>Bacillota</taxon>
        <taxon>Clostridia</taxon>
        <taxon>Eubacteriales</taxon>
        <taxon>Oscillospiraceae</taxon>
        <taxon>Pseudobacteroides</taxon>
    </lineage>
</organism>
<gene>
    <name evidence="1" type="ORF">Bccel_2652</name>
</gene>
<accession>A0A0L6JNI4</accession>
<dbReference type="RefSeq" id="WP_036942781.1">
    <property type="nucleotide sequence ID" value="NZ_JQKC01000019.1"/>
</dbReference>
<dbReference type="OrthoDB" id="26424at2"/>
<comment type="caution">
    <text evidence="1">The sequence shown here is derived from an EMBL/GenBank/DDBJ whole genome shotgun (WGS) entry which is preliminary data.</text>
</comment>
<keyword evidence="2" id="KW-1185">Reference proteome</keyword>
<sequence>MLIQWRSSLPKFILTVTLSLSLLASCGKIEEEPYNKPVVETNSLQKDSSTARVDPSKKLLFKTFEELAAANDEHTLEIRKKGYDKAYKASDILIYTILDMLQKSEKLDTVAIDNPGFDYNKYDYSLEFAGANQILLSVEDNTFYMKEDGNIYKLWGDSSAFWKSLSIDEAEYAIDLPDEIQDSMKKAYRHDADGDGTADDVVLSFYKARTKDSNGQLKLKVGLSEVNVEDEIGWVSEPYHIMYDTPTVEFIPSNKGSIIAISYSWMTNGVGMTGEIKAYEYRDKKLRELKVDLPDMDFRYEKGGKVKIGFPQINKELTAVSSKEDVESVEKDSKLQIEKVLKDKEGFYPHIYRYICKDFNGDGKAELCSQSLIRFQTPSTMSLGYLYTIYKYDNGGIIPESVKLLPPYDEKDKMRMIKNDVVENLFSLGFLDFAKIEDKELWSNMESQYGKSDFEKAITELFEEGYIKKNNDKIFLNL</sequence>
<dbReference type="AlphaFoldDB" id="A0A0L6JNI4"/>